<gene>
    <name evidence="1" type="ORF">M8818_002026</name>
</gene>
<evidence type="ECO:0000313" key="2">
    <source>
        <dbReference type="Proteomes" id="UP001320706"/>
    </source>
</evidence>
<sequence length="124" mass="13962">MRREDVDVSIFPWLVGTVQPQYRTIWRQLLMFQHLSVSIVRKEQIGKDAVAPNECSQNLNATGRIIEAGNVAPLPTKCSYNFVHGHLLHLNHPKAPKFETTSASVYARLESKIKKGEGVTQPLL</sequence>
<protein>
    <submittedName>
        <fullName evidence="1">Uncharacterized protein</fullName>
    </submittedName>
</protein>
<dbReference type="Proteomes" id="UP001320706">
    <property type="component" value="Unassembled WGS sequence"/>
</dbReference>
<accession>A0ACC3SKT4</accession>
<comment type="caution">
    <text evidence="1">The sequence shown here is derived from an EMBL/GenBank/DDBJ whole genome shotgun (WGS) entry which is preliminary data.</text>
</comment>
<organism evidence="1 2">
    <name type="scientific">Zalaria obscura</name>
    <dbReference type="NCBI Taxonomy" id="2024903"/>
    <lineage>
        <taxon>Eukaryota</taxon>
        <taxon>Fungi</taxon>
        <taxon>Dikarya</taxon>
        <taxon>Ascomycota</taxon>
        <taxon>Pezizomycotina</taxon>
        <taxon>Dothideomycetes</taxon>
        <taxon>Dothideomycetidae</taxon>
        <taxon>Dothideales</taxon>
        <taxon>Zalariaceae</taxon>
        <taxon>Zalaria</taxon>
    </lineage>
</organism>
<evidence type="ECO:0000313" key="1">
    <source>
        <dbReference type="EMBL" id="KAK8215405.1"/>
    </source>
</evidence>
<keyword evidence="2" id="KW-1185">Reference proteome</keyword>
<dbReference type="EMBL" id="JAMKPW020000008">
    <property type="protein sequence ID" value="KAK8215405.1"/>
    <property type="molecule type" value="Genomic_DNA"/>
</dbReference>
<proteinExistence type="predicted"/>
<reference evidence="1" key="1">
    <citation type="submission" date="2024-02" db="EMBL/GenBank/DDBJ databases">
        <title>Metagenome Assembled Genome of Zalaria obscura JY119.</title>
        <authorList>
            <person name="Vighnesh L."/>
            <person name="Jagadeeshwari U."/>
            <person name="Venkata Ramana C."/>
            <person name="Sasikala C."/>
        </authorList>
    </citation>
    <scope>NUCLEOTIDE SEQUENCE</scope>
    <source>
        <strain evidence="1">JY119</strain>
    </source>
</reference>
<name>A0ACC3SKT4_9PEZI</name>